<dbReference type="EMBL" id="LDSL01000009">
    <property type="protein sequence ID" value="KTT27655.1"/>
    <property type="molecule type" value="Genomic_DNA"/>
</dbReference>
<evidence type="ECO:0008006" key="5">
    <source>
        <dbReference type="Google" id="ProtNLM"/>
    </source>
</evidence>
<comment type="caution">
    <text evidence="3">The sequence shown here is derived from an EMBL/GenBank/DDBJ whole genome shotgun (WGS) entry which is preliminary data.</text>
</comment>
<dbReference type="Gene3D" id="3.40.190.10">
    <property type="entry name" value="Periplasmic binding protein-like II"/>
    <property type="match status" value="1"/>
</dbReference>
<dbReference type="PIRSF" id="PIRSF017082">
    <property type="entry name" value="YflP"/>
    <property type="match status" value="1"/>
</dbReference>
<comment type="similarity">
    <text evidence="1">Belongs to the UPF0065 (bug) family.</text>
</comment>
<dbReference type="Proteomes" id="UP000072741">
    <property type="component" value="Unassembled WGS sequence"/>
</dbReference>
<feature type="signal peptide" evidence="2">
    <location>
        <begin position="1"/>
        <end position="31"/>
    </location>
</feature>
<dbReference type="InterPro" id="IPR042100">
    <property type="entry name" value="Bug_dom1"/>
</dbReference>
<evidence type="ECO:0000256" key="2">
    <source>
        <dbReference type="SAM" id="SignalP"/>
    </source>
</evidence>
<dbReference type="PANTHER" id="PTHR42928:SF5">
    <property type="entry name" value="BLR1237 PROTEIN"/>
    <property type="match status" value="1"/>
</dbReference>
<dbReference type="RefSeq" id="WP_058640186.1">
    <property type="nucleotide sequence ID" value="NZ_LDSL01000009.1"/>
</dbReference>
<keyword evidence="2" id="KW-0732">Signal</keyword>
<feature type="chain" id="PRO_5007547338" description="Tripartite-type tricarboxylate transporter receptor subunit TctC" evidence="2">
    <location>
        <begin position="32"/>
        <end position="333"/>
    </location>
</feature>
<evidence type="ECO:0000313" key="4">
    <source>
        <dbReference type="Proteomes" id="UP000072741"/>
    </source>
</evidence>
<proteinExistence type="inferred from homology"/>
<dbReference type="InterPro" id="IPR006311">
    <property type="entry name" value="TAT_signal"/>
</dbReference>
<dbReference type="PROSITE" id="PS51318">
    <property type="entry name" value="TAT"/>
    <property type="match status" value="1"/>
</dbReference>
<dbReference type="PATRIC" id="fig|433924.3.peg.5015"/>
<dbReference type="CDD" id="cd07012">
    <property type="entry name" value="PBP2_Bug_TTT"/>
    <property type="match status" value="1"/>
</dbReference>
<dbReference type="InterPro" id="IPR005064">
    <property type="entry name" value="BUG"/>
</dbReference>
<dbReference type="InterPro" id="IPR036291">
    <property type="entry name" value="NAD(P)-bd_dom_sf"/>
</dbReference>
<name>A0A147HCA2_9BURK</name>
<sequence>MTTRRRFLAGLAPLGLPAALTAPFAATTARAAEDDRYPSRPIKLVVPQPPGGPSDIVARFLAESMRASLGQPLVIDNRPGAAGLIGTAAAAAAPADGYTVLVTSRSNHILAPLVQQGATVQPVRELQPVGLALRAVGILATPARAPWRTLPELVAAAKAQLGKLFYGSAGIGATNHIALEQFKTLAGIELVHVPYKGSGPLITGLMAGEVQLALLDFSSAQPALKGGSIRPLAQTGLRRLTSMPEVPTLTECGYPRFDASFWIGLAVPQGTPAAVVARLSKALDTALADTQMKARAQVNGWELAGGGPAPFEALIRQDTADFPPLVKRLDLKA</sequence>
<gene>
    <name evidence="3" type="ORF">NS331_01125</name>
</gene>
<dbReference type="Gene3D" id="3.40.190.150">
    <property type="entry name" value="Bordetella uptake gene, domain 1"/>
    <property type="match status" value="1"/>
</dbReference>
<keyword evidence="4" id="KW-1185">Reference proteome</keyword>
<evidence type="ECO:0000313" key="3">
    <source>
        <dbReference type="EMBL" id="KTT27655.1"/>
    </source>
</evidence>
<evidence type="ECO:0000256" key="1">
    <source>
        <dbReference type="ARBA" id="ARBA00006987"/>
    </source>
</evidence>
<protein>
    <recommendedName>
        <fullName evidence="5">Tripartite-type tricarboxylate transporter receptor subunit TctC</fullName>
    </recommendedName>
</protein>
<dbReference type="SUPFAM" id="SSF53850">
    <property type="entry name" value="Periplasmic binding protein-like II"/>
    <property type="match status" value="1"/>
</dbReference>
<dbReference type="PANTHER" id="PTHR42928">
    <property type="entry name" value="TRICARBOXYLATE-BINDING PROTEIN"/>
    <property type="match status" value="1"/>
</dbReference>
<dbReference type="SUPFAM" id="SSF51735">
    <property type="entry name" value="NAD(P)-binding Rossmann-fold domains"/>
    <property type="match status" value="1"/>
</dbReference>
<reference evidence="3 4" key="1">
    <citation type="journal article" date="2016" name="Front. Microbiol.">
        <title>Genomic Resource of Rice Seed Associated Bacteria.</title>
        <authorList>
            <person name="Midha S."/>
            <person name="Bansal K."/>
            <person name="Sharma S."/>
            <person name="Kumar N."/>
            <person name="Patil P.P."/>
            <person name="Chaudhry V."/>
            <person name="Patil P.B."/>
        </authorList>
    </citation>
    <scope>NUCLEOTIDE SEQUENCE [LARGE SCALE GENOMIC DNA]</scope>
    <source>
        <strain evidence="3 4">NS331</strain>
    </source>
</reference>
<dbReference type="Pfam" id="PF03401">
    <property type="entry name" value="TctC"/>
    <property type="match status" value="1"/>
</dbReference>
<accession>A0A147HCA2</accession>
<organism evidence="3 4">
    <name type="scientific">Pseudacidovorax intermedius</name>
    <dbReference type="NCBI Taxonomy" id="433924"/>
    <lineage>
        <taxon>Bacteria</taxon>
        <taxon>Pseudomonadati</taxon>
        <taxon>Pseudomonadota</taxon>
        <taxon>Betaproteobacteria</taxon>
        <taxon>Burkholderiales</taxon>
        <taxon>Comamonadaceae</taxon>
        <taxon>Pseudacidovorax</taxon>
    </lineage>
</organism>
<dbReference type="AlphaFoldDB" id="A0A147HCA2"/>
<dbReference type="OrthoDB" id="8884879at2"/>